<keyword evidence="6 8" id="KW-0675">Receptor</keyword>
<comment type="caution">
    <text evidence="6">Lacks conserved residue(s) required for the propagation of feature annotation.</text>
</comment>
<accession>A0AB39Z2N3</accession>
<comment type="function">
    <text evidence="6">Gustatory receptor which mediates acceptance or avoidance behavior, depending on its substrates.</text>
</comment>
<evidence type="ECO:0000256" key="5">
    <source>
        <dbReference type="ARBA" id="ARBA00023136"/>
    </source>
</evidence>
<feature type="transmembrane region" description="Helical" evidence="6">
    <location>
        <begin position="249"/>
        <end position="273"/>
    </location>
</feature>
<dbReference type="AlphaFoldDB" id="A0AB39Z2N3"/>
<keyword evidence="4 6" id="KW-1133">Transmembrane helix</keyword>
<evidence type="ECO:0000313" key="7">
    <source>
        <dbReference type="Proteomes" id="UP001652628"/>
    </source>
</evidence>
<evidence type="ECO:0000256" key="6">
    <source>
        <dbReference type="RuleBase" id="RU363108"/>
    </source>
</evidence>
<reference evidence="8" key="1">
    <citation type="submission" date="2025-08" db="UniProtKB">
        <authorList>
            <consortium name="RefSeq"/>
        </authorList>
    </citation>
    <scope>IDENTIFICATION</scope>
</reference>
<feature type="transmembrane region" description="Helical" evidence="6">
    <location>
        <begin position="151"/>
        <end position="171"/>
    </location>
</feature>
<feature type="transmembrane region" description="Helical" evidence="6">
    <location>
        <begin position="285"/>
        <end position="304"/>
    </location>
</feature>
<dbReference type="InterPro" id="IPR013604">
    <property type="entry name" value="7TM_chemorcpt"/>
</dbReference>
<evidence type="ECO:0000256" key="2">
    <source>
        <dbReference type="ARBA" id="ARBA00022475"/>
    </source>
</evidence>
<evidence type="ECO:0000256" key="1">
    <source>
        <dbReference type="ARBA" id="ARBA00004651"/>
    </source>
</evidence>
<keyword evidence="3 6" id="KW-0812">Transmembrane</keyword>
<dbReference type="Pfam" id="PF08395">
    <property type="entry name" value="7tm_7"/>
    <property type="match status" value="1"/>
</dbReference>
<sequence length="389" mass="45389">MLHSKLGRVMNLVYHHSVFFALMGTTLRIRSFKDTIRLDKLSRTYLLYSLFTSTFMFLNIYFMVPRVLLEGYIKYNIVLQVNFFVMIFRRLMSVLCCYLTIWLKRRKIIQLYKNTLIYWKRFRNIMDAIVNKQDLKDLQISLASTMIQEILVLYATFLFSALVQYQLLSVVNKWSLLALSIRLIHFLHFLAVKMGFYGLLILLNHQFMVIHLSLNSLHRKNLAKKRKALRSIATMHLETLQLARSTFGIYNVINTAVFIDMFLATINILYHAVQISNETIKSDGWGVVCGNGLILFNILGTLMFMEMLDKVVTSCNSTGQTLRQFSDQPSVNKRLQRELDIFTMQLKRNHLVIKICGLVELDKPFCLTFIASILSNVIILMQFDLKGQQ</sequence>
<dbReference type="GeneID" id="108008273"/>
<dbReference type="CTD" id="37502"/>
<comment type="similarity">
    <text evidence="6">Belongs to the insect chemoreceptor superfamily. Gustatory receptor (GR) family.</text>
</comment>
<organism evidence="7 8">
    <name type="scientific">Drosophila suzukii</name>
    <name type="common">Spotted-wing drosophila fruit fly</name>
    <dbReference type="NCBI Taxonomy" id="28584"/>
    <lineage>
        <taxon>Eukaryota</taxon>
        <taxon>Metazoa</taxon>
        <taxon>Ecdysozoa</taxon>
        <taxon>Arthropoda</taxon>
        <taxon>Hexapoda</taxon>
        <taxon>Insecta</taxon>
        <taxon>Pterygota</taxon>
        <taxon>Neoptera</taxon>
        <taxon>Endopterygota</taxon>
        <taxon>Diptera</taxon>
        <taxon>Brachycera</taxon>
        <taxon>Muscomorpha</taxon>
        <taxon>Ephydroidea</taxon>
        <taxon>Drosophilidae</taxon>
        <taxon>Drosophila</taxon>
        <taxon>Sophophora</taxon>
    </lineage>
</organism>
<keyword evidence="6" id="KW-0807">Transducer</keyword>
<dbReference type="GO" id="GO:0005886">
    <property type="term" value="C:plasma membrane"/>
    <property type="evidence" value="ECO:0007669"/>
    <property type="project" value="UniProtKB-SubCell"/>
</dbReference>
<proteinExistence type="inferred from homology"/>
<gene>
    <name evidence="8" type="primary">Gr58b</name>
</gene>
<dbReference type="GO" id="GO:0007165">
    <property type="term" value="P:signal transduction"/>
    <property type="evidence" value="ECO:0007669"/>
    <property type="project" value="UniProtKB-KW"/>
</dbReference>
<feature type="transmembrane region" description="Helical" evidence="6">
    <location>
        <begin position="12"/>
        <end position="29"/>
    </location>
</feature>
<feature type="transmembrane region" description="Helical" evidence="6">
    <location>
        <begin position="45"/>
        <end position="63"/>
    </location>
</feature>
<evidence type="ECO:0000256" key="4">
    <source>
        <dbReference type="ARBA" id="ARBA00022989"/>
    </source>
</evidence>
<feature type="transmembrane region" description="Helical" evidence="6">
    <location>
        <begin position="83"/>
        <end position="103"/>
    </location>
</feature>
<name>A0AB39Z2N3_DROSZ</name>
<keyword evidence="7" id="KW-1185">Reference proteome</keyword>
<comment type="subcellular location">
    <subcellularLocation>
        <location evidence="1 6">Cell membrane</location>
        <topology evidence="1 6">Multi-pass membrane protein</topology>
    </subcellularLocation>
</comment>
<evidence type="ECO:0000256" key="3">
    <source>
        <dbReference type="ARBA" id="ARBA00022692"/>
    </source>
</evidence>
<dbReference type="RefSeq" id="XP_016927551.2">
    <property type="nucleotide sequence ID" value="XM_017072062.4"/>
</dbReference>
<keyword evidence="5 6" id="KW-0472">Membrane</keyword>
<evidence type="ECO:0000313" key="8">
    <source>
        <dbReference type="RefSeq" id="XP_016927551.2"/>
    </source>
</evidence>
<dbReference type="Proteomes" id="UP001652628">
    <property type="component" value="Chromosome 2R"/>
</dbReference>
<keyword evidence="2 6" id="KW-1003">Cell membrane</keyword>
<dbReference type="GO" id="GO:0050909">
    <property type="term" value="P:sensory perception of taste"/>
    <property type="evidence" value="ECO:0007669"/>
    <property type="project" value="InterPro"/>
</dbReference>
<protein>
    <recommendedName>
        <fullName evidence="6">Gustatory receptor</fullName>
    </recommendedName>
</protein>